<protein>
    <recommendedName>
        <fullName evidence="2">Retrotransposon Copia-like N-terminal domain-containing protein</fullName>
    </recommendedName>
</protein>
<dbReference type="PANTHER" id="PTHR47481:SF30">
    <property type="entry name" value="CCHC-TYPE DOMAIN-CONTAINING PROTEIN"/>
    <property type="match status" value="1"/>
</dbReference>
<accession>I3T814</accession>
<dbReference type="PANTHER" id="PTHR47481">
    <property type="match status" value="1"/>
</dbReference>
<sequence length="219" mass="24376">MADEASAPATAAATPATPVPLAVAQPQLSSTSLVHKLILKLDDSNFLSWKQHVEGIVRTHRLQSFLAHPEIPPRWLSEDDRVNAVENPAYQIWEQQDSALFTWLLSSLSPSVLPTVVNCTQSWQIWEAVLDFFQAQSLAQSTQLRSELRSITKGSKTSSEFLKRIKSIVNALVSIGDPVTYREHLVSIGDPVTYRELQQISAPGSLTLEQHIMLPMMHL</sequence>
<name>I3T814_LOTJA</name>
<dbReference type="Pfam" id="PF14223">
    <property type="entry name" value="Retrotran_gag_2"/>
    <property type="match status" value="1"/>
</dbReference>
<evidence type="ECO:0008006" key="2">
    <source>
        <dbReference type="Google" id="ProtNLM"/>
    </source>
</evidence>
<proteinExistence type="evidence at transcript level"/>
<evidence type="ECO:0000313" key="1">
    <source>
        <dbReference type="EMBL" id="AFK48656.1"/>
    </source>
</evidence>
<reference evidence="1" key="1">
    <citation type="submission" date="2012-05" db="EMBL/GenBank/DDBJ databases">
        <authorList>
            <person name="Krishnakumar V."/>
            <person name="Cheung F."/>
            <person name="Xiao Y."/>
            <person name="Chan A."/>
            <person name="Moskal W.A."/>
            <person name="Town C.D."/>
        </authorList>
    </citation>
    <scope>NUCLEOTIDE SEQUENCE</scope>
</reference>
<dbReference type="AlphaFoldDB" id="I3T814"/>
<dbReference type="EMBL" id="BT148862">
    <property type="protein sequence ID" value="AFK48656.1"/>
    <property type="molecule type" value="mRNA"/>
</dbReference>
<organism evidence="1">
    <name type="scientific">Lotus japonicus</name>
    <name type="common">Lotus corniculatus var. japonicus</name>
    <dbReference type="NCBI Taxonomy" id="34305"/>
    <lineage>
        <taxon>Eukaryota</taxon>
        <taxon>Viridiplantae</taxon>
        <taxon>Streptophyta</taxon>
        <taxon>Embryophyta</taxon>
        <taxon>Tracheophyta</taxon>
        <taxon>Spermatophyta</taxon>
        <taxon>Magnoliopsida</taxon>
        <taxon>eudicotyledons</taxon>
        <taxon>Gunneridae</taxon>
        <taxon>Pentapetalae</taxon>
        <taxon>rosids</taxon>
        <taxon>fabids</taxon>
        <taxon>Fabales</taxon>
        <taxon>Fabaceae</taxon>
        <taxon>Papilionoideae</taxon>
        <taxon>50 kb inversion clade</taxon>
        <taxon>NPAAA clade</taxon>
        <taxon>Hologalegina</taxon>
        <taxon>robinioid clade</taxon>
        <taxon>Loteae</taxon>
        <taxon>Lotus</taxon>
    </lineage>
</organism>